<dbReference type="Gene3D" id="2.40.170.20">
    <property type="entry name" value="TonB-dependent receptor, beta-barrel domain"/>
    <property type="match status" value="1"/>
</dbReference>
<dbReference type="Proteomes" id="UP000003729">
    <property type="component" value="Unassembled WGS sequence"/>
</dbReference>
<evidence type="ECO:0000313" key="17">
    <source>
        <dbReference type="Proteomes" id="UP000003729"/>
    </source>
</evidence>
<dbReference type="AlphaFoldDB" id="B6XE40"/>
<reference evidence="16 17" key="1">
    <citation type="submission" date="2008-10" db="EMBL/GenBank/DDBJ databases">
        <title>Draft genome sequence of Providencia alcalifaciens (DSM 30120).</title>
        <authorList>
            <person name="Sudarsanam P."/>
            <person name="Ley R."/>
            <person name="Guruge J."/>
            <person name="Turnbaugh P.J."/>
            <person name="Mahowald M."/>
            <person name="Liep D."/>
            <person name="Gordon J."/>
        </authorList>
    </citation>
    <scope>NUCLEOTIDE SEQUENCE [LARGE SCALE GENOMIC DNA]</scope>
    <source>
        <strain evidence="16 17">DSM 30120</strain>
    </source>
</reference>
<sequence length="708" mass="80830">MLFYGKCDAYRYIYLYTSKFIAIKTNWKSIMKIKQITYLIGMALFAAHGQAAVNNTESAPKKLQTETSHDVMSVWSTPLAADANVITESQMKQLNKTNVAQALSTLPGVAIQKSGNRNETQVNVRGFDSRQVPVFFDGIPTYVPYDGTLDLGRFMTSELASVELSTGYTSLLQGPNLMGGAINLTTATPKKPFEANLSFNQGFARGADNAHNVSARLGGRNDLGFIQVSGSQYKQRFMGLPSSDDNNPYAGTHGRRTNSATDDKRLMLKMGWTPREADEYVVTYIKQDGDKNSAPNANSDKQQIWQWPAYDKESIYFNGTTQVTDNIALQSRIYHDSFKNTLHQYKSVKDYQKGNYNYSRYDDYSNGADLRADFTVRELDMLSFAAHWKEDVHRSRSNKTNPFDRYKDQTWSVSTEYQWVATDKLDIIGGIGYDWRDSDDGKRYIYNKKTGAMEGVQHYDNNNQHAFNWEMMARYHLENEDTVQFSVSERSRFPTQKERYTENKMKNDDSFLINPHLDAERALTFDLTYKGHFTPVWSYTASTYYNHVSDAIMAHHVGENKKGGALLQNRNSGKVNYVGADIGTTGQITDWMEAGINYSYIHADPQHYSVRHVAELPTHKAFAWVKFTPYQPMSITITEEARSWAFNYVDSEDKVRGFAKTDLRVDYDLGHGLSVNSSINNLFDKSYEYTDGYIEEGRNYWLGIEYKY</sequence>
<evidence type="ECO:0000259" key="15">
    <source>
        <dbReference type="Pfam" id="PF07715"/>
    </source>
</evidence>
<dbReference type="PANTHER" id="PTHR30069">
    <property type="entry name" value="TONB-DEPENDENT OUTER MEMBRANE RECEPTOR"/>
    <property type="match status" value="1"/>
</dbReference>
<evidence type="ECO:0000256" key="12">
    <source>
        <dbReference type="RuleBase" id="RU003357"/>
    </source>
</evidence>
<dbReference type="PROSITE" id="PS52016">
    <property type="entry name" value="TONB_DEPENDENT_REC_3"/>
    <property type="match status" value="1"/>
</dbReference>
<dbReference type="InterPro" id="IPR037066">
    <property type="entry name" value="Plug_dom_sf"/>
</dbReference>
<dbReference type="InterPro" id="IPR012910">
    <property type="entry name" value="Plug_dom"/>
</dbReference>
<evidence type="ECO:0000256" key="11">
    <source>
        <dbReference type="PROSITE-ProRule" id="PRU01360"/>
    </source>
</evidence>
<evidence type="ECO:0000256" key="2">
    <source>
        <dbReference type="ARBA" id="ARBA00008143"/>
    </source>
</evidence>
<gene>
    <name evidence="16" type="ORF">PROVALCAL_01616</name>
</gene>
<keyword evidence="7 12" id="KW-0798">TonB box</keyword>
<dbReference type="GO" id="GO:0044718">
    <property type="term" value="P:siderophore transmembrane transport"/>
    <property type="evidence" value="ECO:0007669"/>
    <property type="project" value="TreeGrafter"/>
</dbReference>
<feature type="domain" description="TonB-dependent receptor plug" evidence="15">
    <location>
        <begin position="81"/>
        <end position="181"/>
    </location>
</feature>
<keyword evidence="3 11" id="KW-0813">Transport</keyword>
<dbReference type="Pfam" id="PF00593">
    <property type="entry name" value="TonB_dep_Rec_b-barrel"/>
    <property type="match status" value="1"/>
</dbReference>
<comment type="caution">
    <text evidence="16">The sequence shown here is derived from an EMBL/GenBank/DDBJ whole genome shotgun (WGS) entry which is preliminary data.</text>
</comment>
<evidence type="ECO:0000256" key="5">
    <source>
        <dbReference type="ARBA" id="ARBA00022692"/>
    </source>
</evidence>
<proteinExistence type="inferred from homology"/>
<evidence type="ECO:0000256" key="13">
    <source>
        <dbReference type="SAM" id="MobiDB-lite"/>
    </source>
</evidence>
<dbReference type="eggNOG" id="COG4771">
    <property type="taxonomic scope" value="Bacteria"/>
</dbReference>
<dbReference type="Gene3D" id="2.170.130.10">
    <property type="entry name" value="TonB-dependent receptor, plug domain"/>
    <property type="match status" value="1"/>
</dbReference>
<protein>
    <submittedName>
        <fullName evidence="16">TonB-dependent receptor</fullName>
    </submittedName>
</protein>
<dbReference type="InterPro" id="IPR036942">
    <property type="entry name" value="Beta-barrel_TonB_sf"/>
</dbReference>
<evidence type="ECO:0000256" key="8">
    <source>
        <dbReference type="ARBA" id="ARBA00023136"/>
    </source>
</evidence>
<evidence type="ECO:0000256" key="10">
    <source>
        <dbReference type="ARBA" id="ARBA00023237"/>
    </source>
</evidence>
<reference evidence="16 17" key="2">
    <citation type="submission" date="2008-10" db="EMBL/GenBank/DDBJ databases">
        <authorList>
            <person name="Fulton L."/>
            <person name="Clifton S."/>
            <person name="Fulton B."/>
            <person name="Xu J."/>
            <person name="Minx P."/>
            <person name="Pepin K.H."/>
            <person name="Johnson M."/>
            <person name="Bhonagiri V."/>
            <person name="Nash W.E."/>
            <person name="Mardis E.R."/>
            <person name="Wilson R.K."/>
        </authorList>
    </citation>
    <scope>NUCLEOTIDE SEQUENCE [LARGE SCALE GENOMIC DNA]</scope>
    <source>
        <strain evidence="16 17">DSM 30120</strain>
    </source>
</reference>
<evidence type="ECO:0000256" key="4">
    <source>
        <dbReference type="ARBA" id="ARBA00022452"/>
    </source>
</evidence>
<keyword evidence="4 11" id="KW-1134">Transmembrane beta strand</keyword>
<keyword evidence="10 11" id="KW-0998">Cell outer membrane</keyword>
<keyword evidence="6" id="KW-0732">Signal</keyword>
<dbReference type="GO" id="GO:0009279">
    <property type="term" value="C:cell outer membrane"/>
    <property type="evidence" value="ECO:0007669"/>
    <property type="project" value="UniProtKB-SubCell"/>
</dbReference>
<feature type="domain" description="TonB-dependent receptor-like beta-barrel" evidence="14">
    <location>
        <begin position="256"/>
        <end position="682"/>
    </location>
</feature>
<comment type="subcellular location">
    <subcellularLocation>
        <location evidence="1 11">Cell outer membrane</location>
        <topology evidence="1 11">Multi-pass membrane protein</topology>
    </subcellularLocation>
</comment>
<feature type="region of interest" description="Disordered" evidence="13">
    <location>
        <begin position="239"/>
        <end position="261"/>
    </location>
</feature>
<accession>B6XE40</accession>
<organism evidence="16 17">
    <name type="scientific">Providencia alcalifaciens DSM 30120</name>
    <dbReference type="NCBI Taxonomy" id="520999"/>
    <lineage>
        <taxon>Bacteria</taxon>
        <taxon>Pseudomonadati</taxon>
        <taxon>Pseudomonadota</taxon>
        <taxon>Gammaproteobacteria</taxon>
        <taxon>Enterobacterales</taxon>
        <taxon>Morganellaceae</taxon>
        <taxon>Providencia</taxon>
    </lineage>
</organism>
<keyword evidence="5 11" id="KW-0812">Transmembrane</keyword>
<dbReference type="InterPro" id="IPR000531">
    <property type="entry name" value="Beta-barrel_TonB"/>
</dbReference>
<comment type="similarity">
    <text evidence="2">Belongs to the TonB-dependent receptor family. Hemoglobin/haptoglobin binding protein subfamily.</text>
</comment>
<keyword evidence="9 16" id="KW-0675">Receptor</keyword>
<keyword evidence="8 11" id="KW-0472">Membrane</keyword>
<evidence type="ECO:0000256" key="1">
    <source>
        <dbReference type="ARBA" id="ARBA00004571"/>
    </source>
</evidence>
<evidence type="ECO:0000256" key="9">
    <source>
        <dbReference type="ARBA" id="ARBA00023170"/>
    </source>
</evidence>
<evidence type="ECO:0000256" key="6">
    <source>
        <dbReference type="ARBA" id="ARBA00022729"/>
    </source>
</evidence>
<dbReference type="SUPFAM" id="SSF56935">
    <property type="entry name" value="Porins"/>
    <property type="match status" value="1"/>
</dbReference>
<evidence type="ECO:0000313" key="16">
    <source>
        <dbReference type="EMBL" id="EEB46318.1"/>
    </source>
</evidence>
<evidence type="ECO:0000256" key="3">
    <source>
        <dbReference type="ARBA" id="ARBA00022448"/>
    </source>
</evidence>
<dbReference type="PANTHER" id="PTHR30069:SF29">
    <property type="entry name" value="HEMOGLOBIN AND HEMOGLOBIN-HAPTOGLOBIN-BINDING PROTEIN 1-RELATED"/>
    <property type="match status" value="1"/>
</dbReference>
<dbReference type="GO" id="GO:0015344">
    <property type="term" value="F:siderophore uptake transmembrane transporter activity"/>
    <property type="evidence" value="ECO:0007669"/>
    <property type="project" value="TreeGrafter"/>
</dbReference>
<evidence type="ECO:0000259" key="14">
    <source>
        <dbReference type="Pfam" id="PF00593"/>
    </source>
</evidence>
<evidence type="ECO:0000256" key="7">
    <source>
        <dbReference type="ARBA" id="ARBA00023077"/>
    </source>
</evidence>
<name>B6XE40_9GAMM</name>
<dbReference type="InterPro" id="IPR039426">
    <property type="entry name" value="TonB-dep_rcpt-like"/>
</dbReference>
<dbReference type="EMBL" id="ABXW01000044">
    <property type="protein sequence ID" value="EEB46318.1"/>
    <property type="molecule type" value="Genomic_DNA"/>
</dbReference>
<dbReference type="Pfam" id="PF07715">
    <property type="entry name" value="Plug"/>
    <property type="match status" value="1"/>
</dbReference>